<comment type="caution">
    <text evidence="3">The sequence shown here is derived from an EMBL/GenBank/DDBJ whole genome shotgun (WGS) entry which is preliminary data.</text>
</comment>
<dbReference type="GO" id="GO:0004525">
    <property type="term" value="F:ribonuclease III activity"/>
    <property type="evidence" value="ECO:0007669"/>
    <property type="project" value="InterPro"/>
</dbReference>
<reference evidence="4" key="1">
    <citation type="journal article" date="2020" name="Stud. Mycol.">
        <title>101 Dothideomycetes genomes: A test case for predicting lifestyles and emergence of pathogens.</title>
        <authorList>
            <person name="Haridas S."/>
            <person name="Albert R."/>
            <person name="Binder M."/>
            <person name="Bloem J."/>
            <person name="LaButti K."/>
            <person name="Salamov A."/>
            <person name="Andreopoulos B."/>
            <person name="Baker S."/>
            <person name="Barry K."/>
            <person name="Bills G."/>
            <person name="Bluhm B."/>
            <person name="Cannon C."/>
            <person name="Castanera R."/>
            <person name="Culley D."/>
            <person name="Daum C."/>
            <person name="Ezra D."/>
            <person name="Gonzalez J."/>
            <person name="Henrissat B."/>
            <person name="Kuo A."/>
            <person name="Liang C."/>
            <person name="Lipzen A."/>
            <person name="Lutzoni F."/>
            <person name="Magnuson J."/>
            <person name="Mondo S."/>
            <person name="Nolan M."/>
            <person name="Ohm R."/>
            <person name="Pangilinan J."/>
            <person name="Park H.-J."/>
            <person name="Ramirez L."/>
            <person name="Alfaro M."/>
            <person name="Sun H."/>
            <person name="Tritt A."/>
            <person name="Yoshinaga Y."/>
            <person name="Zwiers L.-H."/>
            <person name="Turgeon B."/>
            <person name="Goodwin S."/>
            <person name="Spatafora J."/>
            <person name="Crous P."/>
            <person name="Grigoriev I."/>
        </authorList>
    </citation>
    <scope>NUCLEOTIDE SEQUENCE [LARGE SCALE GENOMIC DNA]</scope>
    <source>
        <strain evidence="4">CBS 304.66</strain>
    </source>
</reference>
<proteinExistence type="predicted"/>
<dbReference type="GO" id="GO:0006396">
    <property type="term" value="P:RNA processing"/>
    <property type="evidence" value="ECO:0007669"/>
    <property type="project" value="InterPro"/>
</dbReference>
<feature type="domain" description="RNase III" evidence="2">
    <location>
        <begin position="1"/>
        <end position="64"/>
    </location>
</feature>
<sequence length="115" mass="13191">MELMDGGDNKLRDDTVSRFWLTEQGSNLGLGPLILKNTGSEKSKPNMVAETYEAILGTVYIDSSKDLVRLKLAIRKLGLGPHEFLKEAVRKEEALEMERQERERQEEEERRVESI</sequence>
<protein>
    <recommendedName>
        <fullName evidence="2">RNase III domain-containing protein</fullName>
    </recommendedName>
</protein>
<dbReference type="EMBL" id="ML986655">
    <property type="protein sequence ID" value="KAF2261571.1"/>
    <property type="molecule type" value="Genomic_DNA"/>
</dbReference>
<dbReference type="InterPro" id="IPR000999">
    <property type="entry name" value="RNase_III_dom"/>
</dbReference>
<dbReference type="Gene3D" id="1.10.1520.10">
    <property type="entry name" value="Ribonuclease III domain"/>
    <property type="match status" value="1"/>
</dbReference>
<dbReference type="SUPFAM" id="SSF69065">
    <property type="entry name" value="RNase III domain-like"/>
    <property type="match status" value="1"/>
</dbReference>
<evidence type="ECO:0000313" key="3">
    <source>
        <dbReference type="EMBL" id="KAF2261571.1"/>
    </source>
</evidence>
<dbReference type="Proteomes" id="UP000800093">
    <property type="component" value="Unassembled WGS sequence"/>
</dbReference>
<keyword evidence="4" id="KW-1185">Reference proteome</keyword>
<name>A0A9P4K3S2_9PLEO</name>
<evidence type="ECO:0000256" key="1">
    <source>
        <dbReference type="SAM" id="MobiDB-lite"/>
    </source>
</evidence>
<accession>A0A9P4K3S2</accession>
<organism evidence="3 4">
    <name type="scientific">Lojkania enalia</name>
    <dbReference type="NCBI Taxonomy" id="147567"/>
    <lineage>
        <taxon>Eukaryota</taxon>
        <taxon>Fungi</taxon>
        <taxon>Dikarya</taxon>
        <taxon>Ascomycota</taxon>
        <taxon>Pezizomycotina</taxon>
        <taxon>Dothideomycetes</taxon>
        <taxon>Pleosporomycetidae</taxon>
        <taxon>Pleosporales</taxon>
        <taxon>Pleosporales incertae sedis</taxon>
        <taxon>Lojkania</taxon>
    </lineage>
</organism>
<gene>
    <name evidence="3" type="ORF">CC78DRAFT_607682</name>
</gene>
<dbReference type="OrthoDB" id="67027at2759"/>
<evidence type="ECO:0000259" key="2">
    <source>
        <dbReference type="PROSITE" id="PS50142"/>
    </source>
</evidence>
<evidence type="ECO:0000313" key="4">
    <source>
        <dbReference type="Proteomes" id="UP000800093"/>
    </source>
</evidence>
<dbReference type="AlphaFoldDB" id="A0A9P4K3S2"/>
<dbReference type="PROSITE" id="PS50142">
    <property type="entry name" value="RNASE_3_2"/>
    <property type="match status" value="1"/>
</dbReference>
<dbReference type="InterPro" id="IPR036389">
    <property type="entry name" value="RNase_III_sf"/>
</dbReference>
<feature type="region of interest" description="Disordered" evidence="1">
    <location>
        <begin position="95"/>
        <end position="115"/>
    </location>
</feature>